<evidence type="ECO:0000313" key="4">
    <source>
        <dbReference type="Proteomes" id="UP000002358"/>
    </source>
</evidence>
<evidence type="ECO:0000256" key="1">
    <source>
        <dbReference type="ARBA" id="ARBA00023125"/>
    </source>
</evidence>
<evidence type="ECO:0000313" key="3">
    <source>
        <dbReference type="EnsemblMetazoa" id="XP_031782976"/>
    </source>
</evidence>
<dbReference type="KEGG" id="nvi:116416869"/>
<dbReference type="InterPro" id="IPR036397">
    <property type="entry name" value="RNaseH_sf"/>
</dbReference>
<dbReference type="Pfam" id="PF03184">
    <property type="entry name" value="DDE_1"/>
    <property type="match status" value="1"/>
</dbReference>
<feature type="domain" description="HTH CENPB-type" evidence="2">
    <location>
        <begin position="1"/>
        <end position="51"/>
    </location>
</feature>
<proteinExistence type="predicted"/>
<dbReference type="PANTHER" id="PTHR19303:SF74">
    <property type="entry name" value="POGO TRANSPOSABLE ELEMENT WITH KRAB DOMAIN"/>
    <property type="match status" value="1"/>
</dbReference>
<name>A0A7M7QBG7_NASVI</name>
<organism evidence="3 4">
    <name type="scientific">Nasonia vitripennis</name>
    <name type="common">Parasitic wasp</name>
    <dbReference type="NCBI Taxonomy" id="7425"/>
    <lineage>
        <taxon>Eukaryota</taxon>
        <taxon>Metazoa</taxon>
        <taxon>Ecdysozoa</taxon>
        <taxon>Arthropoda</taxon>
        <taxon>Hexapoda</taxon>
        <taxon>Insecta</taxon>
        <taxon>Pterygota</taxon>
        <taxon>Neoptera</taxon>
        <taxon>Endopterygota</taxon>
        <taxon>Hymenoptera</taxon>
        <taxon>Apocrita</taxon>
        <taxon>Proctotrupomorpha</taxon>
        <taxon>Chalcidoidea</taxon>
        <taxon>Pteromalidae</taxon>
        <taxon>Pteromalinae</taxon>
        <taxon>Nasonia</taxon>
    </lineage>
</organism>
<protein>
    <recommendedName>
        <fullName evidence="2">HTH CENPB-type domain-containing protein</fullName>
    </recommendedName>
</protein>
<dbReference type="GO" id="GO:0003677">
    <property type="term" value="F:DNA binding"/>
    <property type="evidence" value="ECO:0007669"/>
    <property type="project" value="UniProtKB-KW"/>
</dbReference>
<dbReference type="InParanoid" id="A0A7M7QBG7"/>
<accession>A0A7M7QBG7</accession>
<dbReference type="RefSeq" id="XP_031782976.1">
    <property type="nucleotide sequence ID" value="XM_031927116.2"/>
</dbReference>
<dbReference type="InterPro" id="IPR050863">
    <property type="entry name" value="CenT-Element_Derived"/>
</dbReference>
<dbReference type="Proteomes" id="UP000002358">
    <property type="component" value="Unassembled WGS sequence"/>
</dbReference>
<keyword evidence="4" id="KW-1185">Reference proteome</keyword>
<dbReference type="OrthoDB" id="7697906at2759"/>
<dbReference type="InterPro" id="IPR004875">
    <property type="entry name" value="DDE_SF_endonuclease_dom"/>
</dbReference>
<evidence type="ECO:0000259" key="2">
    <source>
        <dbReference type="PROSITE" id="PS51253"/>
    </source>
</evidence>
<dbReference type="AlphaFoldDB" id="A0A7M7QBG7"/>
<dbReference type="GeneID" id="116416869"/>
<dbReference type="GO" id="GO:0005634">
    <property type="term" value="C:nucleus"/>
    <property type="evidence" value="ECO:0007669"/>
    <property type="project" value="TreeGrafter"/>
</dbReference>
<dbReference type="InterPro" id="IPR006600">
    <property type="entry name" value="HTH_CenpB_DNA-bd_dom"/>
</dbReference>
<keyword evidence="1" id="KW-0238">DNA-binding</keyword>
<dbReference type="PROSITE" id="PS51253">
    <property type="entry name" value="HTH_CENPB"/>
    <property type="match status" value="1"/>
</dbReference>
<dbReference type="EnsemblMetazoa" id="XM_031927116">
    <property type="protein sequence ID" value="XP_031782976"/>
    <property type="gene ID" value="LOC116416869"/>
</dbReference>
<dbReference type="Gene3D" id="3.30.420.10">
    <property type="entry name" value="Ribonuclease H-like superfamily/Ribonuclease H"/>
    <property type="match status" value="1"/>
</dbReference>
<dbReference type="PANTHER" id="PTHR19303">
    <property type="entry name" value="TRANSPOSON"/>
    <property type="match status" value="1"/>
</dbReference>
<reference evidence="3" key="1">
    <citation type="submission" date="2021-01" db="UniProtKB">
        <authorList>
            <consortium name="EnsemblMetazoa"/>
        </authorList>
    </citation>
    <scope>IDENTIFICATION</scope>
</reference>
<sequence>MGLPVSKDDLIDAVETYVSSSTKKPNPFIANRPGRHWYEGFKRRHPDLTIRTPQHLSHKRADVTQEDLQDWFEEQKNYLSCKNLLDISPTRVFNCDETNVALCPKSNKILTKKGSLTAYKITDDIKLGITVLFMYSASGKRAPPAILFPYKEKLPRNIIAKIPTGWGVGISDNGWMTSELFYEYMTNVFYPWLLQEEIEFPVVLYLDNHSSHLTMPLVKFYREKKIEIIGLYPNSTHIMQPLDIAFFHPFKEVWKKTVTRWKTEKNMKELKKEDVGTVLKQTLESMQEEDIIKNGFRTTGLVPFNPNAVDYDILNKKKEKSKQPVSASHGESIDLHLQKFQDNLSEVSPGLLHRLEKDLPTGSWTGNLENKALFEYWYRLRSSKTDSCNLKKKTYDQE</sequence>